<dbReference type="EMBL" id="KK105892">
    <property type="protein sequence ID" value="KIY92169.1"/>
    <property type="molecule type" value="Genomic_DNA"/>
</dbReference>
<name>A0A0D2LJM8_9CHLO</name>
<evidence type="ECO:0000313" key="1">
    <source>
        <dbReference type="EMBL" id="KIY92169.1"/>
    </source>
</evidence>
<proteinExistence type="predicted"/>
<dbReference type="AlphaFoldDB" id="A0A0D2LJM8"/>
<dbReference type="Proteomes" id="UP000054498">
    <property type="component" value="Unassembled WGS sequence"/>
</dbReference>
<keyword evidence="2" id="KW-1185">Reference proteome</keyword>
<reference evidence="1 2" key="1">
    <citation type="journal article" date="2013" name="BMC Genomics">
        <title>Reconstruction of the lipid metabolism for the microalga Monoraphidium neglectum from its genome sequence reveals characteristics suitable for biofuel production.</title>
        <authorList>
            <person name="Bogen C."/>
            <person name="Al-Dilaimi A."/>
            <person name="Albersmeier A."/>
            <person name="Wichmann J."/>
            <person name="Grundmann M."/>
            <person name="Rupp O."/>
            <person name="Lauersen K.J."/>
            <person name="Blifernez-Klassen O."/>
            <person name="Kalinowski J."/>
            <person name="Goesmann A."/>
            <person name="Mussgnug J.H."/>
            <person name="Kruse O."/>
        </authorList>
    </citation>
    <scope>NUCLEOTIDE SEQUENCE [LARGE SCALE GENOMIC DNA]</scope>
    <source>
        <strain evidence="1 2">SAG 48.87</strain>
    </source>
</reference>
<accession>A0A0D2LJM8</accession>
<feature type="non-terminal residue" evidence="1">
    <location>
        <position position="1"/>
    </location>
</feature>
<evidence type="ECO:0000313" key="2">
    <source>
        <dbReference type="Proteomes" id="UP000054498"/>
    </source>
</evidence>
<dbReference type="RefSeq" id="XP_013891189.1">
    <property type="nucleotide sequence ID" value="XM_014035735.1"/>
</dbReference>
<organism evidence="1 2">
    <name type="scientific">Monoraphidium neglectum</name>
    <dbReference type="NCBI Taxonomy" id="145388"/>
    <lineage>
        <taxon>Eukaryota</taxon>
        <taxon>Viridiplantae</taxon>
        <taxon>Chlorophyta</taxon>
        <taxon>core chlorophytes</taxon>
        <taxon>Chlorophyceae</taxon>
        <taxon>CS clade</taxon>
        <taxon>Sphaeropleales</taxon>
        <taxon>Selenastraceae</taxon>
        <taxon>Monoraphidium</taxon>
    </lineage>
</organism>
<dbReference type="GeneID" id="25733489"/>
<sequence length="73" mass="7461">ALHLLPGEILMAGSEPALHRYRFSLETLASKVDVTCDSAFALDVHGGSGTVAVAGAGGAVLLSHYGTRVGRIV</sequence>
<dbReference type="KEGG" id="mng:MNEG_15792"/>
<gene>
    <name evidence="1" type="ORF">MNEG_15792</name>
</gene>
<protein>
    <submittedName>
        <fullName evidence="1">Uncharacterized protein</fullName>
    </submittedName>
</protein>